<proteinExistence type="predicted"/>
<evidence type="ECO:0000313" key="4">
    <source>
        <dbReference type="Proteomes" id="UP001162891"/>
    </source>
</evidence>
<keyword evidence="4" id="KW-1185">Reference proteome</keyword>
<feature type="domain" description="Beta-lactamase-related" evidence="2">
    <location>
        <begin position="41"/>
        <end position="397"/>
    </location>
</feature>
<evidence type="ECO:0000259" key="2">
    <source>
        <dbReference type="Pfam" id="PF00144"/>
    </source>
</evidence>
<organism evidence="3 4">
    <name type="scientific">Anaeromyxobacter oryzae</name>
    <dbReference type="NCBI Taxonomy" id="2918170"/>
    <lineage>
        <taxon>Bacteria</taxon>
        <taxon>Pseudomonadati</taxon>
        <taxon>Myxococcota</taxon>
        <taxon>Myxococcia</taxon>
        <taxon>Myxococcales</taxon>
        <taxon>Cystobacterineae</taxon>
        <taxon>Anaeromyxobacteraceae</taxon>
        <taxon>Anaeromyxobacter</taxon>
    </lineage>
</organism>
<reference evidence="4" key="1">
    <citation type="journal article" date="2022" name="Int. J. Syst. Evol. Microbiol.">
        <title>Anaeromyxobacter oryzae sp. nov., Anaeromyxobacter diazotrophicus sp. nov. and Anaeromyxobacter paludicola sp. nov., isolated from paddy soils.</title>
        <authorList>
            <person name="Itoh H."/>
            <person name="Xu Z."/>
            <person name="Mise K."/>
            <person name="Masuda Y."/>
            <person name="Ushijima N."/>
            <person name="Hayakawa C."/>
            <person name="Shiratori Y."/>
            <person name="Senoo K."/>
        </authorList>
    </citation>
    <scope>NUCLEOTIDE SEQUENCE [LARGE SCALE GENOMIC DNA]</scope>
    <source>
        <strain evidence="4">Red232</strain>
    </source>
</reference>
<dbReference type="PANTHER" id="PTHR43319">
    <property type="entry name" value="BETA-LACTAMASE-RELATED"/>
    <property type="match status" value="1"/>
</dbReference>
<gene>
    <name evidence="3" type="ORF">AMOR_46540</name>
</gene>
<dbReference type="Proteomes" id="UP001162891">
    <property type="component" value="Chromosome"/>
</dbReference>
<dbReference type="InterPro" id="IPR052907">
    <property type="entry name" value="Beta-lactamase/esterase"/>
</dbReference>
<name>A0ABM7X1J3_9BACT</name>
<protein>
    <submittedName>
        <fullName evidence="3">Esterase</fullName>
    </submittedName>
</protein>
<dbReference type="EMBL" id="AP025591">
    <property type="protein sequence ID" value="BDG05658.1"/>
    <property type="molecule type" value="Genomic_DNA"/>
</dbReference>
<dbReference type="InterPro" id="IPR012338">
    <property type="entry name" value="Beta-lactam/transpept-like"/>
</dbReference>
<dbReference type="Pfam" id="PF00144">
    <property type="entry name" value="Beta-lactamase"/>
    <property type="match status" value="1"/>
</dbReference>
<dbReference type="InterPro" id="IPR001466">
    <property type="entry name" value="Beta-lactam-related"/>
</dbReference>
<dbReference type="SUPFAM" id="SSF56601">
    <property type="entry name" value="beta-lactamase/transpeptidase-like"/>
    <property type="match status" value="1"/>
</dbReference>
<dbReference type="Gene3D" id="3.40.710.10">
    <property type="entry name" value="DD-peptidase/beta-lactamase superfamily"/>
    <property type="match status" value="1"/>
</dbReference>
<dbReference type="RefSeq" id="WP_248354685.1">
    <property type="nucleotide sequence ID" value="NZ_AP025591.1"/>
</dbReference>
<feature type="region of interest" description="Disordered" evidence="1">
    <location>
        <begin position="1"/>
        <end position="21"/>
    </location>
</feature>
<evidence type="ECO:0000313" key="3">
    <source>
        <dbReference type="EMBL" id="BDG05658.1"/>
    </source>
</evidence>
<dbReference type="PANTHER" id="PTHR43319:SF3">
    <property type="entry name" value="BETA-LACTAMASE-RELATED DOMAIN-CONTAINING PROTEIN"/>
    <property type="match status" value="1"/>
</dbReference>
<sequence>MAGSATETVRRREGTETGSHAVAGVAKPGFEAVREAFIENFERRGELGAACCVYYRGEKVVDLWGGIRNKATGEPWEADTMALVHSTTKGMAGLAMALAHSRGLLDYDERVSTYWPEFAQQGKERITVRQLLSHQAGLFALDERPVRSLVADPDRLAAVLARQKPVWPPGTRQAYHAITLGFYESELLRRVDPEHRTLGRFFQEELATPLGLEFYIRLPEEIPDSRLAPLHRFDMAAAIFALPVPLALAAMNPRSRFRRALLGSELPEQSERVYARNLEVPAGGGVGTARAMARAYSVFATGGRELGLREETLRQLMAPAVPPARGFRDACLKVEIQFSLGFAKPGPTDPFAHPSSFGHPGTGGSFGLADPHAEVGYAYIPNQMGAHLEDPREAALRRAMYRSIGETNPYRP</sequence>
<evidence type="ECO:0000256" key="1">
    <source>
        <dbReference type="SAM" id="MobiDB-lite"/>
    </source>
</evidence>
<accession>A0ABM7X1J3</accession>